<keyword evidence="2" id="KW-0472">Membrane</keyword>
<proteinExistence type="predicted"/>
<feature type="compositionally biased region" description="Basic and acidic residues" evidence="1">
    <location>
        <begin position="86"/>
        <end position="98"/>
    </location>
</feature>
<organism evidence="3 4">
    <name type="scientific">Georgenia deserti</name>
    <dbReference type="NCBI Taxonomy" id="2093781"/>
    <lineage>
        <taxon>Bacteria</taxon>
        <taxon>Bacillati</taxon>
        <taxon>Actinomycetota</taxon>
        <taxon>Actinomycetes</taxon>
        <taxon>Micrococcales</taxon>
        <taxon>Bogoriellaceae</taxon>
        <taxon>Georgenia</taxon>
    </lineage>
</organism>
<evidence type="ECO:0000313" key="4">
    <source>
        <dbReference type="Proteomes" id="UP001597277"/>
    </source>
</evidence>
<dbReference type="Proteomes" id="UP001597277">
    <property type="component" value="Unassembled WGS sequence"/>
</dbReference>
<comment type="caution">
    <text evidence="3">The sequence shown here is derived from an EMBL/GenBank/DDBJ whole genome shotgun (WGS) entry which is preliminary data.</text>
</comment>
<feature type="compositionally biased region" description="Basic and acidic residues" evidence="1">
    <location>
        <begin position="65"/>
        <end position="74"/>
    </location>
</feature>
<keyword evidence="2" id="KW-1133">Transmembrane helix</keyword>
<evidence type="ECO:0008006" key="5">
    <source>
        <dbReference type="Google" id="ProtNLM"/>
    </source>
</evidence>
<dbReference type="RefSeq" id="WP_388008686.1">
    <property type="nucleotide sequence ID" value="NZ_JBHUEE010000008.1"/>
</dbReference>
<feature type="transmembrane region" description="Helical" evidence="2">
    <location>
        <begin position="149"/>
        <end position="167"/>
    </location>
</feature>
<name>A0ABW4L6L5_9MICO</name>
<sequence>MAGPSRDGDTEPGPLDDATVAQRWAELTADLGDLQVPDGLREDAETARGDGGSAGTDENPQTDVPQRRPDRDGALDPGAFAPSRDLFAERALGPRDYVEPEDPDGDRFVPPDPEPIGGADPVLTLGWVATAGSLLAALVLVVLASPPRWLLLALGAALLCGIGLLLWRMPAGRDEDDHDDGAVV</sequence>
<evidence type="ECO:0000256" key="1">
    <source>
        <dbReference type="SAM" id="MobiDB-lite"/>
    </source>
</evidence>
<feature type="compositionally biased region" description="Basic and acidic residues" evidence="1">
    <location>
        <begin position="39"/>
        <end position="48"/>
    </location>
</feature>
<gene>
    <name evidence="3" type="ORF">ACFSE6_14705</name>
</gene>
<reference evidence="4" key="1">
    <citation type="journal article" date="2019" name="Int. J. Syst. Evol. Microbiol.">
        <title>The Global Catalogue of Microorganisms (GCM) 10K type strain sequencing project: providing services to taxonomists for standard genome sequencing and annotation.</title>
        <authorList>
            <consortium name="The Broad Institute Genomics Platform"/>
            <consortium name="The Broad Institute Genome Sequencing Center for Infectious Disease"/>
            <person name="Wu L."/>
            <person name="Ma J."/>
        </authorList>
    </citation>
    <scope>NUCLEOTIDE SEQUENCE [LARGE SCALE GENOMIC DNA]</scope>
    <source>
        <strain evidence="4">JCM 17130</strain>
    </source>
</reference>
<accession>A0ABW4L6L5</accession>
<feature type="region of interest" description="Disordered" evidence="1">
    <location>
        <begin position="1"/>
        <end position="107"/>
    </location>
</feature>
<keyword evidence="4" id="KW-1185">Reference proteome</keyword>
<dbReference type="EMBL" id="JBHUEE010000008">
    <property type="protein sequence ID" value="MFD1719093.1"/>
    <property type="molecule type" value="Genomic_DNA"/>
</dbReference>
<protein>
    <recommendedName>
        <fullName evidence="5">DUF3040 domain-containing protein</fullName>
    </recommendedName>
</protein>
<evidence type="ECO:0000256" key="2">
    <source>
        <dbReference type="SAM" id="Phobius"/>
    </source>
</evidence>
<keyword evidence="2" id="KW-0812">Transmembrane</keyword>
<evidence type="ECO:0000313" key="3">
    <source>
        <dbReference type="EMBL" id="MFD1719093.1"/>
    </source>
</evidence>
<feature type="transmembrane region" description="Helical" evidence="2">
    <location>
        <begin position="122"/>
        <end position="143"/>
    </location>
</feature>